<dbReference type="InterPro" id="IPR010998">
    <property type="entry name" value="Integrase_recombinase_N"/>
</dbReference>
<gene>
    <name evidence="8" type="primary">xerC_1</name>
    <name evidence="8" type="ORF">ERS852554_00415</name>
</gene>
<dbReference type="PANTHER" id="PTHR30349">
    <property type="entry name" value="PHAGE INTEGRASE-RELATED"/>
    <property type="match status" value="1"/>
</dbReference>
<evidence type="ECO:0000313" key="9">
    <source>
        <dbReference type="Proteomes" id="UP000095788"/>
    </source>
</evidence>
<evidence type="ECO:0000313" key="8">
    <source>
        <dbReference type="EMBL" id="CUP34370.1"/>
    </source>
</evidence>
<dbReference type="InterPro" id="IPR013762">
    <property type="entry name" value="Integrase-like_cat_sf"/>
</dbReference>
<dbReference type="Pfam" id="PF00589">
    <property type="entry name" value="Phage_integrase"/>
    <property type="match status" value="1"/>
</dbReference>
<dbReference type="Pfam" id="PF02899">
    <property type="entry name" value="Phage_int_SAM_1"/>
    <property type="match status" value="1"/>
</dbReference>
<dbReference type="InterPro" id="IPR050090">
    <property type="entry name" value="Tyrosine_recombinase_XerCD"/>
</dbReference>
<keyword evidence="4" id="KW-0233">DNA recombination</keyword>
<dbReference type="SUPFAM" id="SSF56349">
    <property type="entry name" value="DNA breaking-rejoining enzymes"/>
    <property type="match status" value="1"/>
</dbReference>
<protein>
    <submittedName>
        <fullName evidence="8">Integrase/recombinase</fullName>
    </submittedName>
</protein>
<dbReference type="EMBL" id="CZBF01000001">
    <property type="protein sequence ID" value="CUP34370.1"/>
    <property type="molecule type" value="Genomic_DNA"/>
</dbReference>
<evidence type="ECO:0000256" key="4">
    <source>
        <dbReference type="ARBA" id="ARBA00023172"/>
    </source>
</evidence>
<accession>A0A174MJN2</accession>
<name>A0A174MJN2_BACUN</name>
<feature type="domain" description="Tyr recombinase" evidence="6">
    <location>
        <begin position="128"/>
        <end position="316"/>
    </location>
</feature>
<organism evidence="8 9">
    <name type="scientific">Bacteroides uniformis</name>
    <dbReference type="NCBI Taxonomy" id="820"/>
    <lineage>
        <taxon>Bacteria</taxon>
        <taxon>Pseudomonadati</taxon>
        <taxon>Bacteroidota</taxon>
        <taxon>Bacteroidia</taxon>
        <taxon>Bacteroidales</taxon>
        <taxon>Bacteroidaceae</taxon>
        <taxon>Bacteroides</taxon>
    </lineage>
</organism>
<keyword evidence="1" id="KW-0159">Chromosome partition</keyword>
<sequence>MKTPQTTEIDYLGYWLKLFLGEFLTVTRNMSHNTQMSYRDTFRMLVTFVSGKTNIAIDKLNISDISKEMVLLFLDEFVEKMRNASVSSRNQRLTAIKSFAKFIAWKCPDYIDWCHQIRQIPSKKITQRQITYMDREEMEALTEAPLSNRNHKYGKRDHIIILLMYNTGARVSEVISIHVGDIVMPKKRGMGTVTLHGKGRHERTCPLWPEFWDLLKPLIEGRKPDEFLFLNRFNKPMTRYCIYTLIKKYADYISRDYPNLRNKRPSPHTIRHTTATHLLNSGTDINTVRNWLGHASIDTTNIYAEISIDQKIKALKKCEFPNVKNPNRKWGDDKELMAFLDSL</sequence>
<reference evidence="8 9" key="1">
    <citation type="submission" date="2015-09" db="EMBL/GenBank/DDBJ databases">
        <authorList>
            <consortium name="Pathogen Informatics"/>
        </authorList>
    </citation>
    <scope>NUCLEOTIDE SEQUENCE [LARGE SCALE GENOMIC DNA]</scope>
    <source>
        <strain evidence="8 9">2789STDY5834942</strain>
    </source>
</reference>
<dbReference type="InterPro" id="IPR002104">
    <property type="entry name" value="Integrase_catalytic"/>
</dbReference>
<proteinExistence type="predicted"/>
<dbReference type="GO" id="GO:0006310">
    <property type="term" value="P:DNA recombination"/>
    <property type="evidence" value="ECO:0007669"/>
    <property type="project" value="UniProtKB-KW"/>
</dbReference>
<dbReference type="InterPro" id="IPR011010">
    <property type="entry name" value="DNA_brk_join_enz"/>
</dbReference>
<dbReference type="InterPro" id="IPR044068">
    <property type="entry name" value="CB"/>
</dbReference>
<dbReference type="PANTHER" id="PTHR30349:SF81">
    <property type="entry name" value="TYROSINE RECOMBINASE XERC"/>
    <property type="match status" value="1"/>
</dbReference>
<dbReference type="RefSeq" id="WP_008667057.1">
    <property type="nucleotide sequence ID" value="NZ_CZBF01000001.1"/>
</dbReference>
<dbReference type="Proteomes" id="UP000095788">
    <property type="component" value="Unassembled WGS sequence"/>
</dbReference>
<evidence type="ECO:0000256" key="3">
    <source>
        <dbReference type="ARBA" id="ARBA00023125"/>
    </source>
</evidence>
<evidence type="ECO:0000256" key="5">
    <source>
        <dbReference type="PROSITE-ProRule" id="PRU01248"/>
    </source>
</evidence>
<feature type="domain" description="Core-binding (CB)" evidence="7">
    <location>
        <begin position="6"/>
        <end position="104"/>
    </location>
</feature>
<dbReference type="AlphaFoldDB" id="A0A174MJN2"/>
<dbReference type="PROSITE" id="PS51898">
    <property type="entry name" value="TYR_RECOMBINASE"/>
    <property type="match status" value="1"/>
</dbReference>
<evidence type="ECO:0000259" key="7">
    <source>
        <dbReference type="PROSITE" id="PS51900"/>
    </source>
</evidence>
<dbReference type="InterPro" id="IPR004107">
    <property type="entry name" value="Integrase_SAM-like_N"/>
</dbReference>
<evidence type="ECO:0000256" key="2">
    <source>
        <dbReference type="ARBA" id="ARBA00022908"/>
    </source>
</evidence>
<evidence type="ECO:0000256" key="1">
    <source>
        <dbReference type="ARBA" id="ARBA00022829"/>
    </source>
</evidence>
<dbReference type="GO" id="GO:0015074">
    <property type="term" value="P:DNA integration"/>
    <property type="evidence" value="ECO:0007669"/>
    <property type="project" value="UniProtKB-KW"/>
</dbReference>
<keyword evidence="3 5" id="KW-0238">DNA-binding</keyword>
<dbReference type="PROSITE" id="PS51900">
    <property type="entry name" value="CB"/>
    <property type="match status" value="1"/>
</dbReference>
<dbReference type="GO" id="GO:0003677">
    <property type="term" value="F:DNA binding"/>
    <property type="evidence" value="ECO:0007669"/>
    <property type="project" value="UniProtKB-UniRule"/>
</dbReference>
<dbReference type="Gene3D" id="1.10.150.130">
    <property type="match status" value="1"/>
</dbReference>
<dbReference type="Gene3D" id="1.10.443.10">
    <property type="entry name" value="Intergrase catalytic core"/>
    <property type="match status" value="1"/>
</dbReference>
<keyword evidence="2" id="KW-0229">DNA integration</keyword>
<dbReference type="GO" id="GO:0007059">
    <property type="term" value="P:chromosome segregation"/>
    <property type="evidence" value="ECO:0007669"/>
    <property type="project" value="UniProtKB-KW"/>
</dbReference>
<evidence type="ECO:0000259" key="6">
    <source>
        <dbReference type="PROSITE" id="PS51898"/>
    </source>
</evidence>